<name>A0A4R9GPS6_9LEPT</name>
<sequence>MKEKLLLCILVLGSFVILSNCAIGPVNGYIFTYNKFPGEINSSNNVPSMKKAEGCQRNILGLVTWGSAGAGQIAMDNHISRIATIDHSTAYFLFGIYRNYCTILAGE</sequence>
<dbReference type="RefSeq" id="WP_135813238.1">
    <property type="nucleotide sequence ID" value="NZ_RQEV01000009.1"/>
</dbReference>
<comment type="caution">
    <text evidence="1">The sequence shown here is derived from an EMBL/GenBank/DDBJ whole genome shotgun (WGS) entry which is preliminary data.</text>
</comment>
<dbReference type="AlphaFoldDB" id="A0A4R9GPS6"/>
<dbReference type="EMBL" id="RQEV01000009">
    <property type="protein sequence ID" value="TGK18980.1"/>
    <property type="molecule type" value="Genomic_DNA"/>
</dbReference>
<dbReference type="Pfam" id="PF13146">
    <property type="entry name" value="TRL"/>
    <property type="match status" value="1"/>
</dbReference>
<evidence type="ECO:0000313" key="1">
    <source>
        <dbReference type="EMBL" id="TGK18980.1"/>
    </source>
</evidence>
<dbReference type="Proteomes" id="UP000297855">
    <property type="component" value="Unassembled WGS sequence"/>
</dbReference>
<protein>
    <submittedName>
        <fullName evidence="1">TRL-like family protein</fullName>
    </submittedName>
</protein>
<reference evidence="1" key="1">
    <citation type="journal article" date="2019" name="PLoS Negl. Trop. Dis.">
        <title>Revisiting the worldwide diversity of Leptospira species in the environment.</title>
        <authorList>
            <person name="Vincent A.T."/>
            <person name="Schiettekatte O."/>
            <person name="Bourhy P."/>
            <person name="Veyrier F.J."/>
            <person name="Picardeau M."/>
        </authorList>
    </citation>
    <scope>NUCLEOTIDE SEQUENCE [LARGE SCALE GENOMIC DNA]</scope>
    <source>
        <strain evidence="1">SCS5</strain>
    </source>
</reference>
<organism evidence="1 2">
    <name type="scientific">Leptospira fluminis</name>
    <dbReference type="NCBI Taxonomy" id="2484979"/>
    <lineage>
        <taxon>Bacteria</taxon>
        <taxon>Pseudomonadati</taxon>
        <taxon>Spirochaetota</taxon>
        <taxon>Spirochaetia</taxon>
        <taxon>Leptospirales</taxon>
        <taxon>Leptospiraceae</taxon>
        <taxon>Leptospira</taxon>
    </lineage>
</organism>
<proteinExistence type="predicted"/>
<accession>A0A4R9GPS6</accession>
<keyword evidence="2" id="KW-1185">Reference proteome</keyword>
<evidence type="ECO:0000313" key="2">
    <source>
        <dbReference type="Proteomes" id="UP000297855"/>
    </source>
</evidence>
<gene>
    <name evidence="1" type="ORF">EHO61_08745</name>
</gene>
<dbReference type="OrthoDB" id="331113at2"/>
<dbReference type="InterPro" id="IPR025113">
    <property type="entry name" value="TRL-like"/>
</dbReference>